<gene>
    <name evidence="6" type="ORF">ACFO0C_25450</name>
</gene>
<evidence type="ECO:0000313" key="6">
    <source>
        <dbReference type="EMBL" id="MFC4068287.1"/>
    </source>
</evidence>
<dbReference type="PANTHER" id="PTHR30055">
    <property type="entry name" value="HTH-TYPE TRANSCRIPTIONAL REGULATOR RUTR"/>
    <property type="match status" value="1"/>
</dbReference>
<feature type="DNA-binding region" description="H-T-H motif" evidence="4">
    <location>
        <begin position="32"/>
        <end position="51"/>
    </location>
</feature>
<dbReference type="PANTHER" id="PTHR30055:SF151">
    <property type="entry name" value="TRANSCRIPTIONAL REGULATORY PROTEIN"/>
    <property type="match status" value="1"/>
</dbReference>
<keyword evidence="2 4" id="KW-0238">DNA-binding</keyword>
<accession>A0ABV8IVM3</accession>
<keyword evidence="1" id="KW-0805">Transcription regulation</keyword>
<evidence type="ECO:0000313" key="7">
    <source>
        <dbReference type="Proteomes" id="UP001595867"/>
    </source>
</evidence>
<dbReference type="InterPro" id="IPR001647">
    <property type="entry name" value="HTH_TetR"/>
</dbReference>
<dbReference type="InterPro" id="IPR036271">
    <property type="entry name" value="Tet_transcr_reg_TetR-rel_C_sf"/>
</dbReference>
<dbReference type="PROSITE" id="PS50977">
    <property type="entry name" value="HTH_TETR_2"/>
    <property type="match status" value="1"/>
</dbReference>
<dbReference type="EMBL" id="JBHSBL010000019">
    <property type="protein sequence ID" value="MFC4068287.1"/>
    <property type="molecule type" value="Genomic_DNA"/>
</dbReference>
<organism evidence="6 7">
    <name type="scientific">Actinoplanes subglobosus</name>
    <dbReference type="NCBI Taxonomy" id="1547892"/>
    <lineage>
        <taxon>Bacteria</taxon>
        <taxon>Bacillati</taxon>
        <taxon>Actinomycetota</taxon>
        <taxon>Actinomycetes</taxon>
        <taxon>Micromonosporales</taxon>
        <taxon>Micromonosporaceae</taxon>
        <taxon>Actinoplanes</taxon>
    </lineage>
</organism>
<feature type="domain" description="HTH tetR-type" evidence="5">
    <location>
        <begin position="9"/>
        <end position="69"/>
    </location>
</feature>
<dbReference type="InterPro" id="IPR050109">
    <property type="entry name" value="HTH-type_TetR-like_transc_reg"/>
</dbReference>
<evidence type="ECO:0000256" key="1">
    <source>
        <dbReference type="ARBA" id="ARBA00023015"/>
    </source>
</evidence>
<dbReference type="InterPro" id="IPR004111">
    <property type="entry name" value="Repressor_TetR_C"/>
</dbReference>
<evidence type="ECO:0000256" key="3">
    <source>
        <dbReference type="ARBA" id="ARBA00023163"/>
    </source>
</evidence>
<reference evidence="7" key="1">
    <citation type="journal article" date="2019" name="Int. J. Syst. Evol. Microbiol.">
        <title>The Global Catalogue of Microorganisms (GCM) 10K type strain sequencing project: providing services to taxonomists for standard genome sequencing and annotation.</title>
        <authorList>
            <consortium name="The Broad Institute Genomics Platform"/>
            <consortium name="The Broad Institute Genome Sequencing Center for Infectious Disease"/>
            <person name="Wu L."/>
            <person name="Ma J."/>
        </authorList>
    </citation>
    <scope>NUCLEOTIDE SEQUENCE [LARGE SCALE GENOMIC DNA]</scope>
    <source>
        <strain evidence="7">TBRC 5832</strain>
    </source>
</reference>
<evidence type="ECO:0000256" key="2">
    <source>
        <dbReference type="ARBA" id="ARBA00023125"/>
    </source>
</evidence>
<proteinExistence type="predicted"/>
<protein>
    <submittedName>
        <fullName evidence="6">TetR/AcrR family transcriptional regulator</fullName>
    </submittedName>
</protein>
<dbReference type="Pfam" id="PF02909">
    <property type="entry name" value="TetR_C_1"/>
    <property type="match status" value="1"/>
</dbReference>
<evidence type="ECO:0000259" key="5">
    <source>
        <dbReference type="PROSITE" id="PS50977"/>
    </source>
</evidence>
<keyword evidence="7" id="KW-1185">Reference proteome</keyword>
<dbReference type="Proteomes" id="UP001595867">
    <property type="component" value="Unassembled WGS sequence"/>
</dbReference>
<dbReference type="Gene3D" id="1.10.357.10">
    <property type="entry name" value="Tetracycline Repressor, domain 2"/>
    <property type="match status" value="1"/>
</dbReference>
<comment type="caution">
    <text evidence="6">The sequence shown here is derived from an EMBL/GenBank/DDBJ whole genome shotgun (WGS) entry which is preliminary data.</text>
</comment>
<sequence length="218" mass="23024">MATRTGQDGLSRERIVDAAIAMLDEGGDGALTFRALSTRLKTGAGAIYWHVANKSELLSAATDAILAEALRSDEADTSPRGQIRAIALGLFDAIDEHPWVGGQLSRLASQAGTLQIFERIGQQVEALGVPAGEQFYAASALLNYILGSAGQNAANARVHEPGTSRADLLGAEAAVWTSLDPATFPFLHRVARQMGDHDDREQFMAGIDLILAGISAGR</sequence>
<dbReference type="RefSeq" id="WP_378069189.1">
    <property type="nucleotide sequence ID" value="NZ_JBHSBL010000019.1"/>
</dbReference>
<dbReference type="Gene3D" id="1.10.10.60">
    <property type="entry name" value="Homeodomain-like"/>
    <property type="match status" value="1"/>
</dbReference>
<dbReference type="InterPro" id="IPR009057">
    <property type="entry name" value="Homeodomain-like_sf"/>
</dbReference>
<keyword evidence="3" id="KW-0804">Transcription</keyword>
<dbReference type="SUPFAM" id="SSF46689">
    <property type="entry name" value="Homeodomain-like"/>
    <property type="match status" value="1"/>
</dbReference>
<dbReference type="SUPFAM" id="SSF48498">
    <property type="entry name" value="Tetracyclin repressor-like, C-terminal domain"/>
    <property type="match status" value="1"/>
</dbReference>
<dbReference type="Pfam" id="PF00440">
    <property type="entry name" value="TetR_N"/>
    <property type="match status" value="1"/>
</dbReference>
<evidence type="ECO:0000256" key="4">
    <source>
        <dbReference type="PROSITE-ProRule" id="PRU00335"/>
    </source>
</evidence>
<name>A0ABV8IVM3_9ACTN</name>